<name>A0A086YCA4_9RHOB</name>
<dbReference type="AlphaFoldDB" id="A0A086YCA4"/>
<protein>
    <submittedName>
        <fullName evidence="2">Polyamine ABC transporter substrate-binding protein</fullName>
    </submittedName>
</protein>
<evidence type="ECO:0000313" key="3">
    <source>
        <dbReference type="Proteomes" id="UP000028826"/>
    </source>
</evidence>
<dbReference type="InterPro" id="IPR006059">
    <property type="entry name" value="SBP"/>
</dbReference>
<accession>A0A086YCA4</accession>
<comment type="caution">
    <text evidence="2">The sequence shown here is derived from an EMBL/GenBank/DDBJ whole genome shotgun (WGS) entry which is preliminary data.</text>
</comment>
<keyword evidence="3" id="KW-1185">Reference proteome</keyword>
<dbReference type="eggNOG" id="COG0687">
    <property type="taxonomic scope" value="Bacteria"/>
</dbReference>
<proteinExistence type="predicted"/>
<dbReference type="RefSeq" id="WP_035705978.1">
    <property type="nucleotide sequence ID" value="NZ_CAMIFG010000030.1"/>
</dbReference>
<dbReference type="EMBL" id="JGYG01000001">
    <property type="protein sequence ID" value="KFI31904.1"/>
    <property type="molecule type" value="Genomic_DNA"/>
</dbReference>
<dbReference type="SUPFAM" id="SSF53850">
    <property type="entry name" value="Periplasmic binding protein-like II"/>
    <property type="match status" value="1"/>
</dbReference>
<dbReference type="Gene3D" id="3.40.190.10">
    <property type="entry name" value="Periplasmic binding protein-like II"/>
    <property type="match status" value="2"/>
</dbReference>
<dbReference type="Proteomes" id="UP000028826">
    <property type="component" value="Unassembled WGS sequence"/>
</dbReference>
<evidence type="ECO:0000256" key="1">
    <source>
        <dbReference type="ARBA" id="ARBA00022729"/>
    </source>
</evidence>
<dbReference type="PANTHER" id="PTHR30222">
    <property type="entry name" value="SPERMIDINE/PUTRESCINE-BINDING PERIPLASMIC PROTEIN"/>
    <property type="match status" value="1"/>
</dbReference>
<dbReference type="OrthoDB" id="9769319at2"/>
<dbReference type="PANTHER" id="PTHR30222:SF17">
    <property type="entry name" value="SPERMIDINE_PUTRESCINE-BINDING PERIPLASMIC PROTEIN"/>
    <property type="match status" value="1"/>
</dbReference>
<reference evidence="2 3" key="1">
    <citation type="submission" date="2014-03" db="EMBL/GenBank/DDBJ databases">
        <title>Genome of Haematobacter massiliensis CCUG 47968.</title>
        <authorList>
            <person name="Wang D."/>
            <person name="Wang G."/>
        </authorList>
    </citation>
    <scope>NUCLEOTIDE SEQUENCE [LARGE SCALE GENOMIC DNA]</scope>
    <source>
        <strain evidence="2 3">CCUG 47968</strain>
    </source>
</reference>
<sequence length="349" mass="38475">MAIRTWLLGTAAATLVAQAALAQSPNLLVFDWAGFEDPGLHQAYIDKYGASPQYSFYADDDEAFQKVVSGFKPDIAHPCSQMISKYRDAGLIEPWDTSKLTAFKDLDPALLDSPIFQDDGGLWFLPTDWASTAIAWNTEKVPEADVSTLQVFKDPKYAGRISLPNSVDDIWPLAFLATGVHDWTDVTDDQFKAAADWLREVHPNVRAYWADPSEMGQLMATGEVLVAWSWPEGVTQLVADGYPIGFQREATEGSSAFVCGFVNFKNGPGSEDQAYDFMNAWLQPSSAEYLVDVFGYGSSNKTAMDAIDAEKLKEAGLGPVTVPVLTQKPLEQSLRDRMVQEFEKIKAGF</sequence>
<keyword evidence="1" id="KW-0732">Signal</keyword>
<dbReference type="STRING" id="195105.CN97_05685"/>
<evidence type="ECO:0000313" key="2">
    <source>
        <dbReference type="EMBL" id="KFI31904.1"/>
    </source>
</evidence>
<organism evidence="2 3">
    <name type="scientific">Haematobacter massiliensis</name>
    <dbReference type="NCBI Taxonomy" id="195105"/>
    <lineage>
        <taxon>Bacteria</taxon>
        <taxon>Pseudomonadati</taxon>
        <taxon>Pseudomonadota</taxon>
        <taxon>Alphaproteobacteria</taxon>
        <taxon>Rhodobacterales</taxon>
        <taxon>Paracoccaceae</taxon>
        <taxon>Haematobacter</taxon>
    </lineage>
</organism>
<dbReference type="Pfam" id="PF13416">
    <property type="entry name" value="SBP_bac_8"/>
    <property type="match status" value="1"/>
</dbReference>
<gene>
    <name evidence="2" type="ORF">CN97_05685</name>
</gene>